<dbReference type="GeneID" id="66609391"/>
<organism evidence="3 4">
    <name type="scientific">Mycoplasmoides pneumoniae (strain ATCC 15531 / DSM 23978 / CIP 103766 / NBRC 14401 / NCTC 10119 / FH)</name>
    <name type="common">Mycoplasma pneumoniae</name>
    <dbReference type="NCBI Taxonomy" id="722438"/>
    <lineage>
        <taxon>Bacteria</taxon>
        <taxon>Bacillati</taxon>
        <taxon>Mycoplasmatota</taxon>
        <taxon>Mycoplasmoidales</taxon>
        <taxon>Mycoplasmoidaceae</taxon>
        <taxon>Mycoplasmoides</taxon>
    </lineage>
</organism>
<accession>A0A0H3DMM6</accession>
<dbReference type="KEGG" id="mpj:MPNE_0044"/>
<evidence type="ECO:0000259" key="2">
    <source>
        <dbReference type="Pfam" id="PF03086"/>
    </source>
</evidence>
<comment type="similarity">
    <text evidence="1">Belongs to the MG032/MG096/MG288 family.</text>
</comment>
<name>A0A0H3DMM6_MYCPB</name>
<dbReference type="AlphaFoldDB" id="A0A0H3DMM6"/>
<dbReference type="InterPro" id="IPR004319">
    <property type="entry name" value="DUF240"/>
</dbReference>
<evidence type="ECO:0000256" key="1">
    <source>
        <dbReference type="ARBA" id="ARBA00010294"/>
    </source>
</evidence>
<dbReference type="RefSeq" id="WP_014574849.1">
    <property type="nucleotide sequence ID" value="NZ_CP010546.1"/>
</dbReference>
<gene>
    <name evidence="3" type="ordered locus">MPNE_0044</name>
</gene>
<dbReference type="PATRIC" id="fig|722438.3.peg.41"/>
<feature type="domain" description="DUF240" evidence="2">
    <location>
        <begin position="66"/>
        <end position="305"/>
    </location>
</feature>
<protein>
    <submittedName>
        <fullName evidence="3">MG032/MG096/MG288 family 2</fullName>
    </submittedName>
</protein>
<dbReference type="Proteomes" id="UP000007756">
    <property type="component" value="Chromosome"/>
</dbReference>
<dbReference type="PaxDb" id="722438-MPNE_0044"/>
<evidence type="ECO:0000313" key="4">
    <source>
        <dbReference type="Proteomes" id="UP000007756"/>
    </source>
</evidence>
<sequence>MTKLPKLLLGLTFSVSLIPFSSLLITSTDVNKQPVPTALQRTGASAIHEGSFQTITLGQSLMEQIEQLQQFTPAQRFTQFKKKFPNQKLLSQSELSPVDVYNFLSGWQGALVSFLDRVIKLQGKVKEANEIFNPNVGDQIVLPKKENPNVLEVLGEYNGFGFFPTLGKNGLNLPQQIFENFTDFKVESYQINDFKVSLVGERDIIKNDKVRFSYAVQIPLNLELLVNNQKVTFNITVDLRTNNFSTQETFNDLFNNGTAPTNWQFFSRIKVNKLHYDQTDATHLANTLLQDQFNALNLDLQKSIYDLNLDGLEERFEEEYAKPLREKRTQQKKEWEEE</sequence>
<dbReference type="eggNOG" id="COG2268">
    <property type="taxonomic scope" value="Bacteria"/>
</dbReference>
<dbReference type="EMBL" id="CP002077">
    <property type="protein sequence ID" value="ADK86986.1"/>
    <property type="molecule type" value="Genomic_DNA"/>
</dbReference>
<dbReference type="Pfam" id="PF03086">
    <property type="entry name" value="DUF240"/>
    <property type="match status" value="1"/>
</dbReference>
<reference evidence="3 4" key="1">
    <citation type="journal article" date="2010" name="Appl. Environ. Microbiol.">
        <title>Targeted chromosomal knockouts in Mycoplasma pneumoniae.</title>
        <authorList>
            <person name="Krishnakumar R."/>
            <person name="Assad-Garcia N."/>
            <person name="Benders G.A."/>
            <person name="Phan Q."/>
            <person name="Montague M.G."/>
            <person name="Glass J.I."/>
        </authorList>
    </citation>
    <scope>NUCLEOTIDE SEQUENCE [LARGE SCALE GENOMIC DNA]</scope>
    <source>
        <strain evidence="4">ATCC 15531 / DSM 22911 / NBRC 14401 / NCTC 10119 / FH</strain>
    </source>
</reference>
<proteinExistence type="inferred from homology"/>
<evidence type="ECO:0000313" key="3">
    <source>
        <dbReference type="EMBL" id="ADK86986.1"/>
    </source>
</evidence>
<dbReference type="HOGENOM" id="CLU_1004073_0_0_14"/>